<keyword evidence="3" id="KW-1185">Reference proteome</keyword>
<evidence type="ECO:0000313" key="3">
    <source>
        <dbReference type="Proteomes" id="UP000003340"/>
    </source>
</evidence>
<gene>
    <name evidence="2" type="ORF">CLOSTMETH_00048</name>
</gene>
<reference evidence="2 3" key="1">
    <citation type="submission" date="2009-01" db="EMBL/GenBank/DDBJ databases">
        <authorList>
            <person name="Fulton L."/>
            <person name="Clifton S."/>
            <person name="Fulton B."/>
            <person name="Xu J."/>
            <person name="Minx P."/>
            <person name="Pepin K.H."/>
            <person name="Johnson M."/>
            <person name="Bhonagiri V."/>
            <person name="Nash W.E."/>
            <person name="Mardis E.R."/>
            <person name="Wilson R.K."/>
        </authorList>
    </citation>
    <scope>NUCLEOTIDE SEQUENCE [LARGE SCALE GENOMIC DNA]</scope>
    <source>
        <strain evidence="2 3">DSM 5476</strain>
    </source>
</reference>
<dbReference type="Proteomes" id="UP000003340">
    <property type="component" value="Unassembled WGS sequence"/>
</dbReference>
<keyword evidence="1" id="KW-0472">Membrane</keyword>
<evidence type="ECO:0000313" key="2">
    <source>
        <dbReference type="EMBL" id="EEG32310.1"/>
    </source>
</evidence>
<dbReference type="AlphaFoldDB" id="C0E877"/>
<sequence length="67" mass="7527">MTVCVVTTSFCCSLQLPDRKPVFQQKVFFFIIGISLLLYLVHNAWFSAYNNGGRIIPSPIGVVSYIL</sequence>
<comment type="caution">
    <text evidence="2">The sequence shown here is derived from an EMBL/GenBank/DDBJ whole genome shotgun (WGS) entry which is preliminary data.</text>
</comment>
<evidence type="ECO:0000256" key="1">
    <source>
        <dbReference type="SAM" id="Phobius"/>
    </source>
</evidence>
<protein>
    <submittedName>
        <fullName evidence="2">Uncharacterized protein</fullName>
    </submittedName>
</protein>
<dbReference type="HOGENOM" id="CLU_2804878_0_0_9"/>
<proteinExistence type="predicted"/>
<dbReference type="EMBL" id="ACEC01000002">
    <property type="protein sequence ID" value="EEG32310.1"/>
    <property type="molecule type" value="Genomic_DNA"/>
</dbReference>
<keyword evidence="1" id="KW-1133">Transmembrane helix</keyword>
<feature type="transmembrane region" description="Helical" evidence="1">
    <location>
        <begin position="27"/>
        <end position="46"/>
    </location>
</feature>
<keyword evidence="1" id="KW-0812">Transmembrane</keyword>
<accession>C0E877</accession>
<organism evidence="2 3">
    <name type="scientific">[Clostridium] methylpentosum DSM 5476</name>
    <dbReference type="NCBI Taxonomy" id="537013"/>
    <lineage>
        <taxon>Bacteria</taxon>
        <taxon>Bacillati</taxon>
        <taxon>Bacillota</taxon>
        <taxon>Clostridia</taxon>
        <taxon>Eubacteriales</taxon>
        <taxon>Oscillospiraceae</taxon>
        <taxon>Oscillospiraceae incertae sedis</taxon>
    </lineage>
</organism>
<reference evidence="2 3" key="2">
    <citation type="submission" date="2009-02" db="EMBL/GenBank/DDBJ databases">
        <title>Draft genome sequence of Clostridium methylpentosum (DSM 5476).</title>
        <authorList>
            <person name="Sudarsanam P."/>
            <person name="Ley R."/>
            <person name="Guruge J."/>
            <person name="Turnbaugh P.J."/>
            <person name="Mahowald M."/>
            <person name="Liep D."/>
            <person name="Gordon J."/>
        </authorList>
    </citation>
    <scope>NUCLEOTIDE SEQUENCE [LARGE SCALE GENOMIC DNA]</scope>
    <source>
        <strain evidence="2 3">DSM 5476</strain>
    </source>
</reference>
<name>C0E877_9FIRM</name>